<dbReference type="GO" id="GO:1990077">
    <property type="term" value="C:primosome complex"/>
    <property type="evidence" value="ECO:0007669"/>
    <property type="project" value="UniProtKB-KW"/>
</dbReference>
<dbReference type="InterPro" id="IPR007238">
    <property type="entry name" value="DNA_primase_lsu_euk/arc"/>
</dbReference>
<dbReference type="PhylomeDB" id="A8A8L0"/>
<sequence>MLYARYPFVGSVSKLSKRMFGVEMDVEELLDLYPNAIDLAKAMVEGRGPAEDAGCDDLCAVLAYRIALVLVAAARSNWLRNNFAVNVAKRASEFFKKEGIETVVGVLKACGFWAEVLREPLRVPLRQQRGAVYAEEYLVRTTLMDYVRLAKRFLSDPTWKVVNKALLGGFVYLKEEELRRLAEEAVVIKVLEDLRELGDVDPQALPERFKGVLEELKTKYMAKRSSADIKIKGFEPRALPPCVRSIYERALQGDNLSHQERFTLATFLLNVGKDVEDVLEVFKNMPDYNERIARYQVEHLAGLRGSHKKYSPPSCKTLVSWGLCPGKDECKGDHPLKEYWRRLRRLTKAPSREPRP</sequence>
<evidence type="ECO:0000256" key="4">
    <source>
        <dbReference type="ARBA" id="ARBA00022723"/>
    </source>
</evidence>
<dbReference type="GO" id="GO:0046872">
    <property type="term" value="F:metal ion binding"/>
    <property type="evidence" value="ECO:0007669"/>
    <property type="project" value="UniProtKB-KW"/>
</dbReference>
<dbReference type="AlphaFoldDB" id="A8A8L0"/>
<keyword evidence="1 7" id="KW-0004">4Fe-4S</keyword>
<comment type="similarity">
    <text evidence="7">Belongs to the eukaryotic-type primase large subunit family.</text>
</comment>
<evidence type="ECO:0000313" key="9">
    <source>
        <dbReference type="EMBL" id="ABU81262.1"/>
    </source>
</evidence>
<proteinExistence type="inferred from homology"/>
<dbReference type="Proteomes" id="UP000000262">
    <property type="component" value="Chromosome"/>
</dbReference>
<organism evidence="9 10">
    <name type="scientific">Ignicoccus hospitalis (strain KIN4/I / DSM 18386 / JCM 14125)</name>
    <dbReference type="NCBI Taxonomy" id="453591"/>
    <lineage>
        <taxon>Archaea</taxon>
        <taxon>Thermoproteota</taxon>
        <taxon>Thermoprotei</taxon>
        <taxon>Desulfurococcales</taxon>
        <taxon>Desulfurococcaceae</taxon>
        <taxon>Ignicoccus</taxon>
    </lineage>
</organism>
<comment type="function">
    <text evidence="7">Regulatory subunit of DNA primase, an RNA polymerase that catalyzes the synthesis of short RNA molecules used as primers for DNA polymerase during DNA replication. Stabilizes and modulates the activity of the small subunit, increasing the rate of DNA synthesis, and conferring RNA synthesis capability. The DNA polymerase activity may enable DNA primase to also catalyze primer extension after primer synthesis. May also play a role in DNA repair.</text>
</comment>
<keyword evidence="5 7" id="KW-0408">Iron</keyword>
<dbReference type="CDD" id="cd06560">
    <property type="entry name" value="PriL"/>
    <property type="match status" value="1"/>
</dbReference>
<evidence type="ECO:0000259" key="8">
    <source>
        <dbReference type="Pfam" id="PF04104"/>
    </source>
</evidence>
<dbReference type="GO" id="GO:0051539">
    <property type="term" value="F:4 iron, 4 sulfur cluster binding"/>
    <property type="evidence" value="ECO:0007669"/>
    <property type="project" value="UniProtKB-UniRule"/>
</dbReference>
<feature type="domain" description="DNA primase large subunit C-terminal" evidence="8">
    <location>
        <begin position="237"/>
        <end position="328"/>
    </location>
</feature>
<dbReference type="GO" id="GO:0006270">
    <property type="term" value="P:DNA replication initiation"/>
    <property type="evidence" value="ECO:0007669"/>
    <property type="project" value="TreeGrafter"/>
</dbReference>
<dbReference type="STRING" id="453591.Igni_0078"/>
<feature type="binding site" evidence="7">
    <location>
        <position position="330"/>
    </location>
    <ligand>
        <name>[4Fe-4S] cluster</name>
        <dbReference type="ChEBI" id="CHEBI:49883"/>
    </ligand>
</feature>
<protein>
    <recommendedName>
        <fullName evidence="7">DNA primase large subunit PriL</fullName>
    </recommendedName>
</protein>
<evidence type="ECO:0000313" key="10">
    <source>
        <dbReference type="Proteomes" id="UP000000262"/>
    </source>
</evidence>
<dbReference type="InterPro" id="IPR058560">
    <property type="entry name" value="DNA_primase_C"/>
</dbReference>
<keyword evidence="10" id="KW-1185">Reference proteome</keyword>
<keyword evidence="4 7" id="KW-0479">Metal-binding</keyword>
<evidence type="ECO:0000256" key="7">
    <source>
        <dbReference type="HAMAP-Rule" id="MF_00701"/>
    </source>
</evidence>
<dbReference type="HOGENOM" id="CLU_052778_1_0_2"/>
<accession>A8A8L0</accession>
<dbReference type="OrthoDB" id="46081at2157"/>
<dbReference type="PANTHER" id="PTHR10537:SF3">
    <property type="entry name" value="DNA PRIMASE LARGE SUBUNIT"/>
    <property type="match status" value="1"/>
</dbReference>
<dbReference type="PANTHER" id="PTHR10537">
    <property type="entry name" value="DNA PRIMASE LARGE SUBUNIT"/>
    <property type="match status" value="1"/>
</dbReference>
<name>A8A8L0_IGNH4</name>
<feature type="binding site" evidence="7">
    <location>
        <position position="324"/>
    </location>
    <ligand>
        <name>[4Fe-4S] cluster</name>
        <dbReference type="ChEBI" id="CHEBI:49883"/>
    </ligand>
</feature>
<dbReference type="SUPFAM" id="SSF140914">
    <property type="entry name" value="PriB N-terminal domain-like"/>
    <property type="match status" value="1"/>
</dbReference>
<evidence type="ECO:0000256" key="1">
    <source>
        <dbReference type="ARBA" id="ARBA00022485"/>
    </source>
</evidence>
<evidence type="ECO:0000256" key="3">
    <source>
        <dbReference type="ARBA" id="ARBA00022705"/>
    </source>
</evidence>
<dbReference type="RefSeq" id="WP_011998114.1">
    <property type="nucleotide sequence ID" value="NC_009776.1"/>
</dbReference>
<feature type="binding site" evidence="7">
    <location>
        <position position="315"/>
    </location>
    <ligand>
        <name>[4Fe-4S] cluster</name>
        <dbReference type="ChEBI" id="CHEBI:49883"/>
    </ligand>
</feature>
<evidence type="ECO:0000256" key="5">
    <source>
        <dbReference type="ARBA" id="ARBA00023004"/>
    </source>
</evidence>
<gene>
    <name evidence="7" type="primary">priL</name>
    <name evidence="9" type="ordered locus">Igni_0078</name>
</gene>
<dbReference type="HAMAP" id="MF_00701">
    <property type="entry name" value="DNA_primase_lrg_arc"/>
    <property type="match status" value="1"/>
</dbReference>
<dbReference type="EMBL" id="CP000816">
    <property type="protein sequence ID" value="ABU81262.1"/>
    <property type="molecule type" value="Genomic_DNA"/>
</dbReference>
<dbReference type="GeneID" id="5562073"/>
<keyword evidence="2 7" id="KW-0639">Primosome</keyword>
<evidence type="ECO:0000256" key="6">
    <source>
        <dbReference type="ARBA" id="ARBA00023014"/>
    </source>
</evidence>
<feature type="binding site" evidence="7">
    <location>
        <position position="242"/>
    </location>
    <ligand>
        <name>[4Fe-4S] cluster</name>
        <dbReference type="ChEBI" id="CHEBI:49883"/>
    </ligand>
</feature>
<dbReference type="InterPro" id="IPR023642">
    <property type="entry name" value="DNA_primase_lsu_PriL"/>
</dbReference>
<keyword evidence="6 7" id="KW-0411">Iron-sulfur</keyword>
<comment type="cofactor">
    <cofactor evidence="7">
        <name>[4Fe-4S] cluster</name>
        <dbReference type="ChEBI" id="CHEBI:49883"/>
    </cofactor>
    <text evidence="7">Binds 1 [4Fe-4S] cluster.</text>
</comment>
<dbReference type="GO" id="GO:0003899">
    <property type="term" value="F:DNA-directed RNA polymerase activity"/>
    <property type="evidence" value="ECO:0007669"/>
    <property type="project" value="InterPro"/>
</dbReference>
<evidence type="ECO:0000256" key="2">
    <source>
        <dbReference type="ARBA" id="ARBA00022515"/>
    </source>
</evidence>
<reference evidence="9 10" key="1">
    <citation type="journal article" date="2008" name="Genome Biol.">
        <title>A genomic analysis of the archaeal system Ignicoccus hospitalis-Nanoarchaeum equitans.</title>
        <authorList>
            <person name="Podar M."/>
            <person name="Anderson I."/>
            <person name="Makarova K.S."/>
            <person name="Elkins J.G."/>
            <person name="Ivanova N."/>
            <person name="Wall M.A."/>
            <person name="Lykidis A."/>
            <person name="Mavromatis K."/>
            <person name="Sun H."/>
            <person name="Hudson M.E."/>
            <person name="Chen W."/>
            <person name="Deciu C."/>
            <person name="Hutchison D."/>
            <person name="Eads J.R."/>
            <person name="Anderson A."/>
            <person name="Fernandes F."/>
            <person name="Szeto E."/>
            <person name="Lapidus A."/>
            <person name="Kyrpides N.C."/>
            <person name="Saier M.H.Jr."/>
            <person name="Richardson P.M."/>
            <person name="Rachel R."/>
            <person name="Huber H."/>
            <person name="Eisen J.A."/>
            <person name="Koonin E.V."/>
            <person name="Keller M."/>
            <person name="Stetter K.O."/>
        </authorList>
    </citation>
    <scope>NUCLEOTIDE SEQUENCE [LARGE SCALE GENOMIC DNA]</scope>
    <source>
        <strain evidence="10">KIN4/I / DSM 18386 / JCM 14125</strain>
    </source>
</reference>
<dbReference type="GO" id="GO:0006269">
    <property type="term" value="P:DNA replication, synthesis of primer"/>
    <property type="evidence" value="ECO:0007669"/>
    <property type="project" value="UniProtKB-UniRule"/>
</dbReference>
<dbReference type="KEGG" id="iho:Igni_0078"/>
<keyword evidence="3 7" id="KW-0235">DNA replication</keyword>
<comment type="subunit">
    <text evidence="7">Heterodimer of a small subunit (PriS) and a large subunit (PriL).</text>
</comment>
<dbReference type="Pfam" id="PF04104">
    <property type="entry name" value="DNA_primase_lrg"/>
    <property type="match status" value="1"/>
</dbReference>
<dbReference type="eggNOG" id="arCOG03013">
    <property type="taxonomic scope" value="Archaea"/>
</dbReference>